<dbReference type="RefSeq" id="WP_380044965.1">
    <property type="nucleotide sequence ID" value="NZ_JBHLTC010000009.1"/>
</dbReference>
<evidence type="ECO:0000313" key="2">
    <source>
        <dbReference type="EMBL" id="MFC0624133.1"/>
    </source>
</evidence>
<evidence type="ECO:0000313" key="3">
    <source>
        <dbReference type="Proteomes" id="UP001589890"/>
    </source>
</evidence>
<name>A0ABV6QHM5_9ACTN</name>
<feature type="compositionally biased region" description="Basic and acidic residues" evidence="1">
    <location>
        <begin position="34"/>
        <end position="46"/>
    </location>
</feature>
<keyword evidence="3" id="KW-1185">Reference proteome</keyword>
<evidence type="ECO:0000256" key="1">
    <source>
        <dbReference type="SAM" id="MobiDB-lite"/>
    </source>
</evidence>
<sequence>MAPDENESGKLTGDPPIPTPGEPTPEIEEVTDPAVERALDEGKEVGADTGTGAEPTEPTD</sequence>
<accession>A0ABV6QHM5</accession>
<feature type="region of interest" description="Disordered" evidence="1">
    <location>
        <begin position="1"/>
        <end position="60"/>
    </location>
</feature>
<dbReference type="EMBL" id="JBHLTC010000009">
    <property type="protein sequence ID" value="MFC0624133.1"/>
    <property type="molecule type" value="Genomic_DNA"/>
</dbReference>
<organism evidence="2 3">
    <name type="scientific">Kribbella deserti</name>
    <dbReference type="NCBI Taxonomy" id="1926257"/>
    <lineage>
        <taxon>Bacteria</taxon>
        <taxon>Bacillati</taxon>
        <taxon>Actinomycetota</taxon>
        <taxon>Actinomycetes</taxon>
        <taxon>Propionibacteriales</taxon>
        <taxon>Kribbellaceae</taxon>
        <taxon>Kribbella</taxon>
    </lineage>
</organism>
<gene>
    <name evidence="2" type="ORF">ACFFGN_08665</name>
</gene>
<comment type="caution">
    <text evidence="2">The sequence shown here is derived from an EMBL/GenBank/DDBJ whole genome shotgun (WGS) entry which is preliminary data.</text>
</comment>
<proteinExistence type="predicted"/>
<dbReference type="Proteomes" id="UP001589890">
    <property type="component" value="Unassembled WGS sequence"/>
</dbReference>
<protein>
    <submittedName>
        <fullName evidence="2">Uncharacterized protein</fullName>
    </submittedName>
</protein>
<reference evidence="2 3" key="1">
    <citation type="submission" date="2024-09" db="EMBL/GenBank/DDBJ databases">
        <authorList>
            <person name="Sun Q."/>
            <person name="Mori K."/>
        </authorList>
    </citation>
    <scope>NUCLEOTIDE SEQUENCE [LARGE SCALE GENOMIC DNA]</scope>
    <source>
        <strain evidence="2 3">CGMCC 1.15906</strain>
    </source>
</reference>